<reference evidence="1" key="2">
    <citation type="submission" date="2013-04" db="UniProtKB">
        <authorList>
            <consortium name="EnsemblPlants"/>
        </authorList>
    </citation>
    <scope>IDENTIFICATION</scope>
</reference>
<protein>
    <submittedName>
        <fullName evidence="1">Uncharacterized protein</fullName>
    </submittedName>
</protein>
<dbReference type="HOGENOM" id="CLU_2675063_0_0_1"/>
<dbReference type="Gramene" id="OB09G12560.1">
    <property type="protein sequence ID" value="OB09G12560.1"/>
    <property type="gene ID" value="OB09G12560"/>
</dbReference>
<dbReference type="EnsemblPlants" id="OB09G12560.1">
    <property type="protein sequence ID" value="OB09G12560.1"/>
    <property type="gene ID" value="OB09G12560"/>
</dbReference>
<evidence type="ECO:0000313" key="1">
    <source>
        <dbReference type="EnsemblPlants" id="OB09G12560.1"/>
    </source>
</evidence>
<keyword evidence="2" id="KW-1185">Reference proteome</keyword>
<evidence type="ECO:0000313" key="2">
    <source>
        <dbReference type="Proteomes" id="UP000006038"/>
    </source>
</evidence>
<accession>J3MW77</accession>
<dbReference type="Proteomes" id="UP000006038">
    <property type="component" value="Chromosome 9"/>
</dbReference>
<organism evidence="1">
    <name type="scientific">Oryza brachyantha</name>
    <name type="common">malo sina</name>
    <dbReference type="NCBI Taxonomy" id="4533"/>
    <lineage>
        <taxon>Eukaryota</taxon>
        <taxon>Viridiplantae</taxon>
        <taxon>Streptophyta</taxon>
        <taxon>Embryophyta</taxon>
        <taxon>Tracheophyta</taxon>
        <taxon>Spermatophyta</taxon>
        <taxon>Magnoliopsida</taxon>
        <taxon>Liliopsida</taxon>
        <taxon>Poales</taxon>
        <taxon>Poaceae</taxon>
        <taxon>BOP clade</taxon>
        <taxon>Oryzoideae</taxon>
        <taxon>Oryzeae</taxon>
        <taxon>Oryzinae</taxon>
        <taxon>Oryza</taxon>
    </lineage>
</organism>
<dbReference type="AlphaFoldDB" id="J3MW77"/>
<proteinExistence type="predicted"/>
<sequence>MQYQGLVGNNGYPSLAGFLTNSFHSYHDTCMQIEFSCSKEALTLQVTYFSTAYKNGNMAITFRIEQATCKCHFRK</sequence>
<reference evidence="1" key="1">
    <citation type="journal article" date="2013" name="Nat. Commun.">
        <title>Whole-genome sequencing of Oryza brachyantha reveals mechanisms underlying Oryza genome evolution.</title>
        <authorList>
            <person name="Chen J."/>
            <person name="Huang Q."/>
            <person name="Gao D."/>
            <person name="Wang J."/>
            <person name="Lang Y."/>
            <person name="Liu T."/>
            <person name="Li B."/>
            <person name="Bai Z."/>
            <person name="Luis Goicoechea J."/>
            <person name="Liang C."/>
            <person name="Chen C."/>
            <person name="Zhang W."/>
            <person name="Sun S."/>
            <person name="Liao Y."/>
            <person name="Zhang X."/>
            <person name="Yang L."/>
            <person name="Song C."/>
            <person name="Wang M."/>
            <person name="Shi J."/>
            <person name="Liu G."/>
            <person name="Liu J."/>
            <person name="Zhou H."/>
            <person name="Zhou W."/>
            <person name="Yu Q."/>
            <person name="An N."/>
            <person name="Chen Y."/>
            <person name="Cai Q."/>
            <person name="Wang B."/>
            <person name="Liu B."/>
            <person name="Min J."/>
            <person name="Huang Y."/>
            <person name="Wu H."/>
            <person name="Li Z."/>
            <person name="Zhang Y."/>
            <person name="Yin Y."/>
            <person name="Song W."/>
            <person name="Jiang J."/>
            <person name="Jackson S.A."/>
            <person name="Wing R.A."/>
            <person name="Wang J."/>
            <person name="Chen M."/>
        </authorList>
    </citation>
    <scope>NUCLEOTIDE SEQUENCE [LARGE SCALE GENOMIC DNA]</scope>
    <source>
        <strain evidence="1">cv. IRGC 101232</strain>
    </source>
</reference>
<name>J3MW77_ORYBR</name>